<protein>
    <submittedName>
        <fullName evidence="2">Uncharacterized protein</fullName>
    </submittedName>
</protein>
<accession>A0A669Q5X8</accession>
<dbReference type="Ensembl" id="ENSPCLT00000021028.1">
    <property type="protein sequence ID" value="ENSPCLP00000015959.1"/>
    <property type="gene ID" value="ENSPCLG00000013011.1"/>
</dbReference>
<feature type="region of interest" description="Disordered" evidence="1">
    <location>
        <begin position="18"/>
        <end position="51"/>
    </location>
</feature>
<dbReference type="AlphaFoldDB" id="A0A669Q5X8"/>
<evidence type="ECO:0000256" key="1">
    <source>
        <dbReference type="SAM" id="MobiDB-lite"/>
    </source>
</evidence>
<feature type="compositionally biased region" description="Low complexity" evidence="1">
    <location>
        <begin position="20"/>
        <end position="46"/>
    </location>
</feature>
<dbReference type="Proteomes" id="UP000472261">
    <property type="component" value="Unplaced"/>
</dbReference>
<evidence type="ECO:0000313" key="2">
    <source>
        <dbReference type="Ensembl" id="ENSPCLP00000015959.1"/>
    </source>
</evidence>
<organism evidence="2 3">
    <name type="scientific">Phasianus colchicus</name>
    <name type="common">Common pheasant</name>
    <dbReference type="NCBI Taxonomy" id="9054"/>
    <lineage>
        <taxon>Eukaryota</taxon>
        <taxon>Metazoa</taxon>
        <taxon>Chordata</taxon>
        <taxon>Craniata</taxon>
        <taxon>Vertebrata</taxon>
        <taxon>Euteleostomi</taxon>
        <taxon>Archelosauria</taxon>
        <taxon>Archosauria</taxon>
        <taxon>Dinosauria</taxon>
        <taxon>Saurischia</taxon>
        <taxon>Theropoda</taxon>
        <taxon>Coelurosauria</taxon>
        <taxon>Aves</taxon>
        <taxon>Neognathae</taxon>
        <taxon>Galloanserae</taxon>
        <taxon>Galliformes</taxon>
        <taxon>Phasianidae</taxon>
        <taxon>Phasianinae</taxon>
        <taxon>Phasianus</taxon>
    </lineage>
</organism>
<dbReference type="OMA" id="SGIFWPP"/>
<reference evidence="2" key="1">
    <citation type="submission" date="2025-08" db="UniProtKB">
        <authorList>
            <consortium name="Ensembl"/>
        </authorList>
    </citation>
    <scope>IDENTIFICATION</scope>
</reference>
<evidence type="ECO:0000313" key="3">
    <source>
        <dbReference type="Proteomes" id="UP000472261"/>
    </source>
</evidence>
<name>A0A669Q5X8_PHACC</name>
<proteinExistence type="predicted"/>
<sequence length="65" mass="6680">MSSTCTVICAVPERAGLPPSTAVSTSCSSGCSSRSKARSSTSSGKSLPSCSCLTSREKWELGFSR</sequence>
<keyword evidence="3" id="KW-1185">Reference proteome</keyword>
<reference evidence="2" key="2">
    <citation type="submission" date="2025-09" db="UniProtKB">
        <authorList>
            <consortium name="Ensembl"/>
        </authorList>
    </citation>
    <scope>IDENTIFICATION</scope>
</reference>